<evidence type="ECO:0000256" key="1">
    <source>
        <dbReference type="ARBA" id="ARBA00006964"/>
    </source>
</evidence>
<evidence type="ECO:0000313" key="5">
    <source>
        <dbReference type="Proteomes" id="UP001598138"/>
    </source>
</evidence>
<dbReference type="Gene3D" id="3.40.1390.30">
    <property type="entry name" value="NIF3 (NGG1p interacting factor 3)-like"/>
    <property type="match status" value="1"/>
</dbReference>
<protein>
    <recommendedName>
        <fullName evidence="3">GTP cyclohydrolase 1 type 2 homolog</fullName>
    </recommendedName>
</protein>
<evidence type="ECO:0000256" key="2">
    <source>
        <dbReference type="ARBA" id="ARBA00022723"/>
    </source>
</evidence>
<organism evidence="4 5">
    <name type="scientific">Aquirufa avitistagni</name>
    <dbReference type="NCBI Taxonomy" id="3104728"/>
    <lineage>
        <taxon>Bacteria</taxon>
        <taxon>Pseudomonadati</taxon>
        <taxon>Bacteroidota</taxon>
        <taxon>Cytophagia</taxon>
        <taxon>Cytophagales</taxon>
        <taxon>Flectobacillaceae</taxon>
        <taxon>Aquirufa</taxon>
    </lineage>
</organism>
<sequence length="364" mass="39800">MLVHDICSSMEAWAPLAWQESYDNSGLLTGNRSQKVTGVLVSFDCTEAVVEEAIAQGCNMIVAHHPILFKGIKQLTGRDYVERTLILAIKNDIAIYASHTNLDHAPKGVSYQLAQKLGLQAGKVLRPMRDALRQLTYFVPETDAEQVRLALHAAGAGNIGEYSACSFSGAGTGRFTPSDAANPTIGQAGKSEEVAELKVDMLFPKHLESTVLGALFTSHPYEEVAYFVTSLGNSWQDVGAGFVGELPQAMSSSEFTSYIKEKLGLTYFRHTPWIGKSIKRIALCGGAGSFLLADAIRTQADVYISGDFKYHEFFDAENHLTICDIGHYESEVMIKDTIHEYLSNNFSTFAVLKSMTHTNPVSLA</sequence>
<dbReference type="EMBL" id="JBBKXZ010000003">
    <property type="protein sequence ID" value="MFD3394738.1"/>
    <property type="molecule type" value="Genomic_DNA"/>
</dbReference>
<dbReference type="PANTHER" id="PTHR13799">
    <property type="entry name" value="NGG1 INTERACTING FACTOR 3"/>
    <property type="match status" value="1"/>
</dbReference>
<dbReference type="PIRSF" id="PIRSF037489">
    <property type="entry name" value="UCP037489_NIF3_YqfO"/>
    <property type="match status" value="1"/>
</dbReference>
<dbReference type="RefSeq" id="WP_377983615.1">
    <property type="nucleotide sequence ID" value="NZ_JBBKXZ010000003.1"/>
</dbReference>
<dbReference type="Pfam" id="PF01784">
    <property type="entry name" value="DUF34_NIF3"/>
    <property type="match status" value="1"/>
</dbReference>
<dbReference type="Proteomes" id="UP001598138">
    <property type="component" value="Unassembled WGS sequence"/>
</dbReference>
<keyword evidence="5" id="KW-1185">Reference proteome</keyword>
<accession>A0ABW6DFU2</accession>
<dbReference type="InterPro" id="IPR036069">
    <property type="entry name" value="DUF34/NIF3_sf"/>
</dbReference>
<dbReference type="NCBIfam" id="TIGR00486">
    <property type="entry name" value="YbgI_SA1388"/>
    <property type="match status" value="1"/>
</dbReference>
<name>A0ABW6DFU2_9BACT</name>
<evidence type="ECO:0000313" key="4">
    <source>
        <dbReference type="EMBL" id="MFD3394738.1"/>
    </source>
</evidence>
<dbReference type="InterPro" id="IPR015867">
    <property type="entry name" value="N-reg_PII/ATP_PRibTrfase_C"/>
</dbReference>
<dbReference type="SUPFAM" id="SSF102705">
    <property type="entry name" value="NIF3 (NGG1p interacting factor 3)-like"/>
    <property type="match status" value="1"/>
</dbReference>
<comment type="similarity">
    <text evidence="1 3">Belongs to the GTP cyclohydrolase I type 2/NIF3 family.</text>
</comment>
<reference evidence="4 5" key="1">
    <citation type="submission" date="2024-03" db="EMBL/GenBank/DDBJ databases">
        <title>Aquirufa genome sequencing.</title>
        <authorList>
            <person name="Pitt A."/>
            <person name="Hahn M.W."/>
        </authorList>
    </citation>
    <scope>NUCLEOTIDE SEQUENCE [LARGE SCALE GENOMIC DNA]</scope>
    <source>
        <strain evidence="4 5">OSTEICH-129V</strain>
    </source>
</reference>
<gene>
    <name evidence="4" type="ORF">U0R10_08895</name>
</gene>
<keyword evidence="2 3" id="KW-0479">Metal-binding</keyword>
<dbReference type="InterPro" id="IPR017221">
    <property type="entry name" value="DUF34/NIF3_bac"/>
</dbReference>
<dbReference type="InterPro" id="IPR002678">
    <property type="entry name" value="DUF34/NIF3"/>
</dbReference>
<dbReference type="Gene3D" id="3.30.70.120">
    <property type="match status" value="1"/>
</dbReference>
<proteinExistence type="inferred from homology"/>
<dbReference type="PANTHER" id="PTHR13799:SF14">
    <property type="entry name" value="GTP CYCLOHYDROLASE 1 TYPE 2 HOMOLOG"/>
    <property type="match status" value="1"/>
</dbReference>
<evidence type="ECO:0000256" key="3">
    <source>
        <dbReference type="PIRNR" id="PIRNR037489"/>
    </source>
</evidence>
<comment type="caution">
    <text evidence="4">The sequence shown here is derived from an EMBL/GenBank/DDBJ whole genome shotgun (WGS) entry which is preliminary data.</text>
</comment>